<gene>
    <name evidence="1" type="ORF">ACOC_LOCUS5632</name>
</gene>
<proteinExistence type="predicted"/>
<dbReference type="InterPro" id="IPR013783">
    <property type="entry name" value="Ig-like_fold"/>
</dbReference>
<dbReference type="OrthoDB" id="2423195at2759"/>
<organism evidence="3">
    <name type="scientific">Angiostrongylus costaricensis</name>
    <name type="common">Nematode worm</name>
    <dbReference type="NCBI Taxonomy" id="334426"/>
    <lineage>
        <taxon>Eukaryota</taxon>
        <taxon>Metazoa</taxon>
        <taxon>Ecdysozoa</taxon>
        <taxon>Nematoda</taxon>
        <taxon>Chromadorea</taxon>
        <taxon>Rhabditida</taxon>
        <taxon>Rhabditina</taxon>
        <taxon>Rhabditomorpha</taxon>
        <taxon>Strongyloidea</taxon>
        <taxon>Metastrongylidae</taxon>
        <taxon>Angiostrongylus</taxon>
    </lineage>
</organism>
<dbReference type="SUPFAM" id="SSF49354">
    <property type="entry name" value="PapD-like"/>
    <property type="match status" value="1"/>
</dbReference>
<dbReference type="AlphaFoldDB" id="A0A0R3PLJ1"/>
<reference evidence="1 2" key="2">
    <citation type="submission" date="2018-11" db="EMBL/GenBank/DDBJ databases">
        <authorList>
            <consortium name="Pathogen Informatics"/>
        </authorList>
    </citation>
    <scope>NUCLEOTIDE SEQUENCE [LARGE SCALE GENOMIC DNA]</scope>
    <source>
        <strain evidence="1 2">Costa Rica</strain>
    </source>
</reference>
<dbReference type="EMBL" id="UYYA01003884">
    <property type="protein sequence ID" value="VDM57217.1"/>
    <property type="molecule type" value="Genomic_DNA"/>
</dbReference>
<dbReference type="WBParaSite" id="ACOC_0000563101-mRNA-1">
    <property type="protein sequence ID" value="ACOC_0000563101-mRNA-1"/>
    <property type="gene ID" value="ACOC_0000563101"/>
</dbReference>
<name>A0A0R3PLJ1_ANGCS</name>
<reference evidence="3" key="1">
    <citation type="submission" date="2016-04" db="UniProtKB">
        <authorList>
            <consortium name="WormBaseParasite"/>
        </authorList>
    </citation>
    <scope>IDENTIFICATION</scope>
</reference>
<sequence>MSTVGRSSSRCGVFVAHRGGSSLLDHLLNEAYSSGDALIQRTLLTDSHDCQIALASMSIKLERANPPLYAASSGGLIFHLVSFVEKTVAFKVNVEGGLRTFDVRPAEGFIHGRRSVALAVIPLSKHRIKAELIVQWTEADPWEQDICAILKTNRRFNVIVHHLDSMSMDDGGEWPLSYPNSDGSRRDEIRLPWIALKSGSMTPSVRDEKVVWRAIVKILATLGVYHIMLERAPLYYSSCFDENKEVLKEVHDHLQLLDHNVYPVLLVIDDCKGKFADFIKHTFSKRVHIFELNGQEVARIAVSRLENPHENVHDSTCSQVRGRRWNNDSRAYQRRTRHFHSAEDGLGLNHTSGAWTPTYGVIFGMPNKFWKEVTNKQWLKDTALESNKKSHPYLRRAIVDGHYDDMAHHLDVQFRLLRGDLVSTLSIGLSMYKFTEVHKWKVLRLYTFPSSKIKEGVPKRHFKDVMNVLRDADVFFTLEQQTKPELSFFQGVFEGEELREFYDCLAHCGTIRLTGLVAPNARYHAVHSIFHNLLVTFCEYCHNGHWLPSDVAMNVFRHSAQEFRKICRGDTRRARPREKPSGS</sequence>
<evidence type="ECO:0000313" key="1">
    <source>
        <dbReference type="EMBL" id="VDM57217.1"/>
    </source>
</evidence>
<accession>A0A0R3PLJ1</accession>
<protein>
    <submittedName>
        <fullName evidence="3">Protein kinase domain-containing protein</fullName>
    </submittedName>
</protein>
<evidence type="ECO:0000313" key="3">
    <source>
        <dbReference type="WBParaSite" id="ACOC_0000563101-mRNA-1"/>
    </source>
</evidence>
<dbReference type="InterPro" id="IPR008962">
    <property type="entry name" value="PapD-like_sf"/>
</dbReference>
<dbReference type="Gene3D" id="2.60.40.10">
    <property type="entry name" value="Immunoglobulins"/>
    <property type="match status" value="1"/>
</dbReference>
<keyword evidence="2" id="KW-1185">Reference proteome</keyword>
<dbReference type="Proteomes" id="UP000267027">
    <property type="component" value="Unassembled WGS sequence"/>
</dbReference>
<evidence type="ECO:0000313" key="2">
    <source>
        <dbReference type="Proteomes" id="UP000267027"/>
    </source>
</evidence>
<dbReference type="STRING" id="334426.A0A0R3PLJ1"/>